<accession>A0A0P4R8Y2</accession>
<keyword evidence="3" id="KW-1185">Reference proteome</keyword>
<dbReference type="AlphaFoldDB" id="A0A0P4R8Y2"/>
<dbReference type="Proteomes" id="UP000048965">
    <property type="component" value="Unassembled WGS sequence"/>
</dbReference>
<evidence type="ECO:0000313" key="3">
    <source>
        <dbReference type="Proteomes" id="UP000048965"/>
    </source>
</evidence>
<reference evidence="2 3" key="2">
    <citation type="journal article" date="2015" name="Stand. Genomic Sci.">
        <title>Draft genome sequence of marine-derived Streptomyces sp. TP-A0598, a producer of anti-MRSA antibiotic lydicamycins.</title>
        <authorList>
            <person name="Komaki H."/>
            <person name="Ichikawa N."/>
            <person name="Hosoyama A."/>
            <person name="Fujita N."/>
            <person name="Igarashi Y."/>
        </authorList>
    </citation>
    <scope>NUCLEOTIDE SEQUENCE [LARGE SCALE GENOMIC DNA]</scope>
    <source>
        <strain evidence="2 3">NBRC 110027</strain>
    </source>
</reference>
<comment type="caution">
    <text evidence="2">The sequence shown here is derived from an EMBL/GenBank/DDBJ whole genome shotgun (WGS) entry which is preliminary data.</text>
</comment>
<reference evidence="3" key="1">
    <citation type="submission" date="2014-09" db="EMBL/GenBank/DDBJ databases">
        <title>Whole genome shotgun sequence of Streptomyces sp. NBRC 110027.</title>
        <authorList>
            <person name="Komaki H."/>
            <person name="Ichikawa N."/>
            <person name="Katano-Makiyama Y."/>
            <person name="Hosoyama A."/>
            <person name="Hashimoto M."/>
            <person name="Uohara A."/>
            <person name="Kitahashi Y."/>
            <person name="Ohji S."/>
            <person name="Kimura A."/>
            <person name="Yamazoe A."/>
            <person name="Igarashi Y."/>
            <person name="Fujita N."/>
        </authorList>
    </citation>
    <scope>NUCLEOTIDE SEQUENCE [LARGE SCALE GENOMIC DNA]</scope>
    <source>
        <strain evidence="3">NBRC 110027</strain>
    </source>
</reference>
<proteinExistence type="predicted"/>
<organism evidence="2 3">
    <name type="scientific">Streptomyces lydicamycinicus</name>
    <dbReference type="NCBI Taxonomy" id="1546107"/>
    <lineage>
        <taxon>Bacteria</taxon>
        <taxon>Bacillati</taxon>
        <taxon>Actinomycetota</taxon>
        <taxon>Actinomycetes</taxon>
        <taxon>Kitasatosporales</taxon>
        <taxon>Streptomycetaceae</taxon>
        <taxon>Streptomyces</taxon>
    </lineage>
</organism>
<name>A0A0P4R8Y2_9ACTN</name>
<evidence type="ECO:0000313" key="2">
    <source>
        <dbReference type="EMBL" id="GAO09017.1"/>
    </source>
</evidence>
<sequence length="63" mass="6197">MRPAGGAGVGEVSVGAGPGRGDHPADPGHRTHRPARNASTSSAVGIAEEQARREATMAPAALA</sequence>
<feature type="region of interest" description="Disordered" evidence="1">
    <location>
        <begin position="1"/>
        <end position="63"/>
    </location>
</feature>
<evidence type="ECO:0000256" key="1">
    <source>
        <dbReference type="SAM" id="MobiDB-lite"/>
    </source>
</evidence>
<feature type="compositionally biased region" description="Basic and acidic residues" evidence="1">
    <location>
        <begin position="20"/>
        <end position="29"/>
    </location>
</feature>
<dbReference type="EMBL" id="BBNO01000004">
    <property type="protein sequence ID" value="GAO09017.1"/>
    <property type="molecule type" value="Genomic_DNA"/>
</dbReference>
<gene>
    <name evidence="2" type="ORF">TPA0598_04_06530</name>
</gene>
<protein>
    <submittedName>
        <fullName evidence="2">Uncharacterized protein</fullName>
    </submittedName>
</protein>